<feature type="region of interest" description="Disordered" evidence="4">
    <location>
        <begin position="724"/>
        <end position="762"/>
    </location>
</feature>
<comment type="caution">
    <text evidence="7">The sequence shown here is derived from an EMBL/GenBank/DDBJ whole genome shotgun (WGS) entry which is preliminary data.</text>
</comment>
<dbReference type="PROSITE" id="PS50048">
    <property type="entry name" value="ZN2_CY6_FUNGAL_2"/>
    <property type="match status" value="1"/>
</dbReference>
<evidence type="ECO:0000256" key="1">
    <source>
        <dbReference type="ARBA" id="ARBA00004123"/>
    </source>
</evidence>
<evidence type="ECO:0000259" key="6">
    <source>
        <dbReference type="PROSITE" id="PS50048"/>
    </source>
</evidence>
<name>A0AAD7GC19_MYCRO</name>
<keyword evidence="5" id="KW-0472">Membrane</keyword>
<dbReference type="Proteomes" id="UP001221757">
    <property type="component" value="Unassembled WGS sequence"/>
</dbReference>
<proteinExistence type="predicted"/>
<dbReference type="GO" id="GO:0000981">
    <property type="term" value="F:DNA-binding transcription factor activity, RNA polymerase II-specific"/>
    <property type="evidence" value="ECO:0007669"/>
    <property type="project" value="InterPro"/>
</dbReference>
<feature type="region of interest" description="Disordered" evidence="4">
    <location>
        <begin position="165"/>
        <end position="195"/>
    </location>
</feature>
<evidence type="ECO:0000313" key="8">
    <source>
        <dbReference type="Proteomes" id="UP001221757"/>
    </source>
</evidence>
<dbReference type="EMBL" id="JARKIE010000088">
    <property type="protein sequence ID" value="KAJ7687368.1"/>
    <property type="molecule type" value="Genomic_DNA"/>
</dbReference>
<dbReference type="PANTHER" id="PTHR31001">
    <property type="entry name" value="UNCHARACTERIZED TRANSCRIPTIONAL REGULATORY PROTEIN"/>
    <property type="match status" value="1"/>
</dbReference>
<evidence type="ECO:0000256" key="3">
    <source>
        <dbReference type="ARBA" id="ARBA00023242"/>
    </source>
</evidence>
<dbReference type="InterPro" id="IPR036864">
    <property type="entry name" value="Zn2-C6_fun-type_DNA-bd_sf"/>
</dbReference>
<dbReference type="CDD" id="cd12148">
    <property type="entry name" value="fungal_TF_MHR"/>
    <property type="match status" value="1"/>
</dbReference>
<dbReference type="CDD" id="cd00067">
    <property type="entry name" value="GAL4"/>
    <property type="match status" value="1"/>
</dbReference>
<evidence type="ECO:0000256" key="4">
    <source>
        <dbReference type="SAM" id="MobiDB-lite"/>
    </source>
</evidence>
<keyword evidence="5" id="KW-0812">Transmembrane</keyword>
<dbReference type="SUPFAM" id="SSF57701">
    <property type="entry name" value="Zn2/Cys6 DNA-binding domain"/>
    <property type="match status" value="1"/>
</dbReference>
<gene>
    <name evidence="7" type="ORF">B0H17DRAFT_1069983</name>
</gene>
<keyword evidence="3" id="KW-0539">Nucleus</keyword>
<dbReference type="AlphaFoldDB" id="A0AAD7GC19"/>
<organism evidence="7 8">
    <name type="scientific">Mycena rosella</name>
    <name type="common">Pink bonnet</name>
    <name type="synonym">Agaricus rosellus</name>
    <dbReference type="NCBI Taxonomy" id="1033263"/>
    <lineage>
        <taxon>Eukaryota</taxon>
        <taxon>Fungi</taxon>
        <taxon>Dikarya</taxon>
        <taxon>Basidiomycota</taxon>
        <taxon>Agaricomycotina</taxon>
        <taxon>Agaricomycetes</taxon>
        <taxon>Agaricomycetidae</taxon>
        <taxon>Agaricales</taxon>
        <taxon>Marasmiineae</taxon>
        <taxon>Mycenaceae</taxon>
        <taxon>Mycena</taxon>
    </lineage>
</organism>
<evidence type="ECO:0000313" key="7">
    <source>
        <dbReference type="EMBL" id="KAJ7687368.1"/>
    </source>
</evidence>
<feature type="compositionally biased region" description="Polar residues" evidence="4">
    <location>
        <begin position="186"/>
        <end position="195"/>
    </location>
</feature>
<accession>A0AAD7GC19</accession>
<dbReference type="SMART" id="SM00906">
    <property type="entry name" value="Fungal_trans"/>
    <property type="match status" value="1"/>
</dbReference>
<feature type="compositionally biased region" description="Low complexity" evidence="4">
    <location>
        <begin position="735"/>
        <end position="760"/>
    </location>
</feature>
<evidence type="ECO:0000256" key="5">
    <source>
        <dbReference type="SAM" id="Phobius"/>
    </source>
</evidence>
<dbReference type="Pfam" id="PF00172">
    <property type="entry name" value="Zn_clus"/>
    <property type="match status" value="1"/>
</dbReference>
<dbReference type="InterPro" id="IPR007219">
    <property type="entry name" value="XnlR_reg_dom"/>
</dbReference>
<evidence type="ECO:0000256" key="2">
    <source>
        <dbReference type="ARBA" id="ARBA00022723"/>
    </source>
</evidence>
<feature type="domain" description="Zn(2)-C6 fungal-type" evidence="6">
    <location>
        <begin position="95"/>
        <end position="126"/>
    </location>
</feature>
<dbReference type="GO" id="GO:0003677">
    <property type="term" value="F:DNA binding"/>
    <property type="evidence" value="ECO:0007669"/>
    <property type="project" value="InterPro"/>
</dbReference>
<dbReference type="InterPro" id="IPR001138">
    <property type="entry name" value="Zn2Cys6_DnaBD"/>
</dbReference>
<dbReference type="GO" id="GO:0008270">
    <property type="term" value="F:zinc ion binding"/>
    <property type="evidence" value="ECO:0007669"/>
    <property type="project" value="InterPro"/>
</dbReference>
<reference evidence="7" key="1">
    <citation type="submission" date="2023-03" db="EMBL/GenBank/DDBJ databases">
        <title>Massive genome expansion in bonnet fungi (Mycena s.s.) driven by repeated elements and novel gene families across ecological guilds.</title>
        <authorList>
            <consortium name="Lawrence Berkeley National Laboratory"/>
            <person name="Harder C.B."/>
            <person name="Miyauchi S."/>
            <person name="Viragh M."/>
            <person name="Kuo A."/>
            <person name="Thoen E."/>
            <person name="Andreopoulos B."/>
            <person name="Lu D."/>
            <person name="Skrede I."/>
            <person name="Drula E."/>
            <person name="Henrissat B."/>
            <person name="Morin E."/>
            <person name="Kohler A."/>
            <person name="Barry K."/>
            <person name="LaButti K."/>
            <person name="Morin E."/>
            <person name="Salamov A."/>
            <person name="Lipzen A."/>
            <person name="Mereny Z."/>
            <person name="Hegedus B."/>
            <person name="Baldrian P."/>
            <person name="Stursova M."/>
            <person name="Weitz H."/>
            <person name="Taylor A."/>
            <person name="Grigoriev I.V."/>
            <person name="Nagy L.G."/>
            <person name="Martin F."/>
            <person name="Kauserud H."/>
        </authorList>
    </citation>
    <scope>NUCLEOTIDE SEQUENCE</scope>
    <source>
        <strain evidence="7">CBHHK067</strain>
    </source>
</reference>
<feature type="transmembrane region" description="Helical" evidence="5">
    <location>
        <begin position="620"/>
        <end position="640"/>
    </location>
</feature>
<dbReference type="GO" id="GO:0006351">
    <property type="term" value="P:DNA-templated transcription"/>
    <property type="evidence" value="ECO:0007669"/>
    <property type="project" value="InterPro"/>
</dbReference>
<dbReference type="PROSITE" id="PS00463">
    <property type="entry name" value="ZN2_CY6_FUNGAL_1"/>
    <property type="match status" value="1"/>
</dbReference>
<keyword evidence="5" id="KW-1133">Transmembrane helix</keyword>
<comment type="subcellular location">
    <subcellularLocation>
        <location evidence="1">Nucleus</location>
    </subcellularLocation>
</comment>
<dbReference type="PANTHER" id="PTHR31001:SF76">
    <property type="entry name" value="ZN(2)-C6 FUNGAL-TYPE DOMAIN-CONTAINING PROTEIN"/>
    <property type="match status" value="1"/>
</dbReference>
<protein>
    <recommendedName>
        <fullName evidence="6">Zn(2)-C6 fungal-type domain-containing protein</fullName>
    </recommendedName>
</protein>
<keyword evidence="8" id="KW-1185">Reference proteome</keyword>
<dbReference type="SMART" id="SM00066">
    <property type="entry name" value="GAL4"/>
    <property type="match status" value="1"/>
</dbReference>
<dbReference type="GO" id="GO:0005634">
    <property type="term" value="C:nucleus"/>
    <property type="evidence" value="ECO:0007669"/>
    <property type="project" value="UniProtKB-SubCell"/>
</dbReference>
<dbReference type="InterPro" id="IPR050613">
    <property type="entry name" value="Sec_Metabolite_Reg"/>
</dbReference>
<dbReference type="Pfam" id="PF04082">
    <property type="entry name" value="Fungal_trans"/>
    <property type="match status" value="1"/>
</dbReference>
<dbReference type="Gene3D" id="4.10.240.10">
    <property type="entry name" value="Zn(2)-C6 fungal-type DNA-binding domain"/>
    <property type="match status" value="1"/>
</dbReference>
<feature type="compositionally biased region" description="Polar residues" evidence="4">
    <location>
        <begin position="724"/>
        <end position="734"/>
    </location>
</feature>
<sequence>MAVGLVLISINRYILAAGRGISTSFLATHLSSATTKQSRNLAFPISAIHTTNSNPGIIQHAGLSWRRSGPITFIGRLSDTGVEQAMATPSRPIQSCFQCRKRKIKCNRTYPCAPCILRGESDACREVDKHLDNSSKTTAEIIDELLHRVSTLEAAVLKLSDASRPLHEGPSHLPSPSVSPPAAGQNGPSIIRSSFGTETTDEDVAMMLEDFAMGNRVNQKRATDDLVSQELVSDRNQSPKIEGASNVLHLGVPDGHPLALLIDPNTNVMQRLLASLLPEAETHILIQFYFDRLDWYSKALHRPSFIADSKALMANVASGNFGAIRIGFLAVHYMVSCLALHLNEVLIRERLGLSFTAASELARRLYSAAQACLHYNEFISSHKLEDLQCIILMGLYQQNLDESDAHWALMGTAIKIAQNLGISQLGSEGETRHYSAAWRSIVKREIARRVWWLLIWADWSNAAAHNGTYSIHPSQNHTGFPANIDDNDLADGRPFTPQPPHTYTEMTFSLCRLRFVELYRQIVDNMQAPAGYGFVIDIDRKISNTILELPSHFRGPGPAVKGFELTLALIMGETRRLRLHRPFLFRGYKERKYVDSRIQCVSSATAILDYLKADTEQSALLLKLWLVLFYGFAAAVVLFIDLCHQKADDQPDLEIRRVQLREALDLFKAAEHVSAVSRNAIALLEGLLTVEPGMSSKPSRKRGATDDEPFERVVKRMIIDASRNLTTPTGHSSNRSSAELSPPSERSSLLGTSPTSSSPLDYAGSANDLFVSGALFRDEGMFSGSQFDEETMAQISQLLYSDPYGFMDGGGLPSTYEP</sequence>
<keyword evidence="2" id="KW-0479">Metal-binding</keyword>